<protein>
    <submittedName>
        <fullName evidence="1">Uncharacterized protein</fullName>
    </submittedName>
</protein>
<dbReference type="AlphaFoldDB" id="A0A814A764"/>
<reference evidence="1" key="1">
    <citation type="submission" date="2021-02" db="EMBL/GenBank/DDBJ databases">
        <authorList>
            <person name="Nowell W R."/>
        </authorList>
    </citation>
    <scope>NUCLEOTIDE SEQUENCE</scope>
</reference>
<dbReference type="Gene3D" id="3.90.176.10">
    <property type="entry name" value="Toxin ADP-ribosyltransferase, Chain A, domain 1"/>
    <property type="match status" value="1"/>
</dbReference>
<dbReference type="EMBL" id="CAJNOE010000099">
    <property type="protein sequence ID" value="CAF0909890.1"/>
    <property type="molecule type" value="Genomic_DNA"/>
</dbReference>
<accession>A0A814A764</accession>
<comment type="caution">
    <text evidence="1">The sequence shown here is derived from an EMBL/GenBank/DDBJ whole genome shotgun (WGS) entry which is preliminary data.</text>
</comment>
<feature type="non-terminal residue" evidence="1">
    <location>
        <position position="244"/>
    </location>
</feature>
<dbReference type="SUPFAM" id="SSF56399">
    <property type="entry name" value="ADP-ribosylation"/>
    <property type="match status" value="1"/>
</dbReference>
<dbReference type="Proteomes" id="UP000663860">
    <property type="component" value="Unassembled WGS sequence"/>
</dbReference>
<proteinExistence type="predicted"/>
<evidence type="ECO:0000313" key="1">
    <source>
        <dbReference type="EMBL" id="CAF0909890.1"/>
    </source>
</evidence>
<sequence length="244" mass="28615">MSHLDAIYIFCSNKSKHEGWTQNWTKIKGVHTNIKEICHALQLTVTQCDQDSLAVSFLNVDDMASTEDLNQLEPTFMYTQLFKEILLNMEHNEQAIEYFITYCQRHDCLSPFYIKRFEKEYHAELAIWWYTFPSSIYSMLNYALRTLDADRIITMGFFISHLHQQIQQLYKQQVNSYGKKPFIVYRGQGLMKSDFEKLQKTKGKLISFNNFLSTTKTKDVSLDFARCASTRPDTVGILFIMSID</sequence>
<gene>
    <name evidence="1" type="ORF">IZO911_LOCUS12719</name>
</gene>
<evidence type="ECO:0000313" key="2">
    <source>
        <dbReference type="Proteomes" id="UP000663860"/>
    </source>
</evidence>
<name>A0A814A764_9BILA</name>
<organism evidence="1 2">
    <name type="scientific">Adineta steineri</name>
    <dbReference type="NCBI Taxonomy" id="433720"/>
    <lineage>
        <taxon>Eukaryota</taxon>
        <taxon>Metazoa</taxon>
        <taxon>Spiralia</taxon>
        <taxon>Gnathifera</taxon>
        <taxon>Rotifera</taxon>
        <taxon>Eurotatoria</taxon>
        <taxon>Bdelloidea</taxon>
        <taxon>Adinetida</taxon>
        <taxon>Adinetidae</taxon>
        <taxon>Adineta</taxon>
    </lineage>
</organism>